<feature type="region of interest" description="Disordered" evidence="1">
    <location>
        <begin position="1"/>
        <end position="41"/>
    </location>
</feature>
<comment type="caution">
    <text evidence="2">The sequence shown here is derived from an EMBL/GenBank/DDBJ whole genome shotgun (WGS) entry which is preliminary data.</text>
</comment>
<feature type="compositionally biased region" description="Basic residues" evidence="1">
    <location>
        <begin position="131"/>
        <end position="144"/>
    </location>
</feature>
<proteinExistence type="predicted"/>
<evidence type="ECO:0000256" key="1">
    <source>
        <dbReference type="SAM" id="MobiDB-lite"/>
    </source>
</evidence>
<evidence type="ECO:0000313" key="2">
    <source>
        <dbReference type="EMBL" id="KAF9422027.1"/>
    </source>
</evidence>
<dbReference type="Proteomes" id="UP000648187">
    <property type="component" value="Unassembled WGS sequence"/>
</dbReference>
<dbReference type="EMBL" id="JACEFF010000190">
    <property type="protein sequence ID" value="KAH9642403.1"/>
    <property type="molecule type" value="Genomic_DNA"/>
</dbReference>
<reference evidence="2" key="1">
    <citation type="submission" date="2020-08" db="EMBL/GenBank/DDBJ databases">
        <title>Spodoptera exigua strain:BAW_Kor-Di-RS1 Genome sequencing and assembly.</title>
        <authorList>
            <person name="Kim J."/>
            <person name="Nam H.Y."/>
            <person name="Kwon M."/>
            <person name="Choi J.H."/>
            <person name="Cho S.R."/>
            <person name="Kim G.-H."/>
        </authorList>
    </citation>
    <scope>NUCLEOTIDE SEQUENCE</scope>
    <source>
        <strain evidence="2">BAW_Kor-Di-RS1</strain>
        <tissue evidence="2">Whole-body</tissue>
    </source>
</reference>
<name>A0A835GSN5_SPOEX</name>
<reference evidence="3" key="2">
    <citation type="journal article" date="2021" name="G3 (Bethesda)">
        <title>Genome and transcriptome analysis of the beet armyworm Spodoptera exigua reveals targets for pest control. .</title>
        <authorList>
            <person name="Simon S."/>
            <person name="Breeschoten T."/>
            <person name="Jansen H.J."/>
            <person name="Dirks R.P."/>
            <person name="Schranz M.E."/>
            <person name="Ros V.I.D."/>
        </authorList>
    </citation>
    <scope>NUCLEOTIDE SEQUENCE</scope>
    <source>
        <strain evidence="3">TB_SE_WUR_2020</strain>
    </source>
</reference>
<sequence>MSSSTAKVFETSPASPDGSPKKEQGQSPACPTSHQPDTASAWGIHDVPSIYCSCTNCKKYYEKRPVTNIFPEPRPVSRPRYSYLHFVNHMREAAARREEERMAKRDIAQKAAMRREAEKARLLANRERESLRRKHDHQDKRRKL</sequence>
<feature type="region of interest" description="Disordered" evidence="1">
    <location>
        <begin position="113"/>
        <end position="144"/>
    </location>
</feature>
<feature type="compositionally biased region" description="Polar residues" evidence="1">
    <location>
        <begin position="25"/>
        <end position="38"/>
    </location>
</feature>
<organism evidence="2 4">
    <name type="scientific">Spodoptera exigua</name>
    <name type="common">Beet armyworm</name>
    <name type="synonym">Noctua fulgens</name>
    <dbReference type="NCBI Taxonomy" id="7107"/>
    <lineage>
        <taxon>Eukaryota</taxon>
        <taxon>Metazoa</taxon>
        <taxon>Ecdysozoa</taxon>
        <taxon>Arthropoda</taxon>
        <taxon>Hexapoda</taxon>
        <taxon>Insecta</taxon>
        <taxon>Pterygota</taxon>
        <taxon>Neoptera</taxon>
        <taxon>Endopterygota</taxon>
        <taxon>Lepidoptera</taxon>
        <taxon>Glossata</taxon>
        <taxon>Ditrysia</taxon>
        <taxon>Noctuoidea</taxon>
        <taxon>Noctuidae</taxon>
        <taxon>Amphipyrinae</taxon>
        <taxon>Spodoptera</taxon>
    </lineage>
</organism>
<evidence type="ECO:0000313" key="4">
    <source>
        <dbReference type="Proteomes" id="UP000648187"/>
    </source>
</evidence>
<dbReference type="EMBL" id="JACKWZ010000020">
    <property type="protein sequence ID" value="KAF9422027.1"/>
    <property type="molecule type" value="Genomic_DNA"/>
</dbReference>
<feature type="compositionally biased region" description="Basic and acidic residues" evidence="1">
    <location>
        <begin position="113"/>
        <end position="130"/>
    </location>
</feature>
<protein>
    <submittedName>
        <fullName evidence="2">Uncharacterized protein</fullName>
    </submittedName>
</protein>
<dbReference type="Proteomes" id="UP000814243">
    <property type="component" value="Unassembled WGS sequence"/>
</dbReference>
<accession>A0A835GSN5</accession>
<dbReference type="AlphaFoldDB" id="A0A835GSN5"/>
<evidence type="ECO:0000313" key="3">
    <source>
        <dbReference type="EMBL" id="KAH9642403.1"/>
    </source>
</evidence>
<gene>
    <name evidence="3" type="ORF">HF086_004935</name>
    <name evidence="2" type="ORF">HW555_002247</name>
</gene>
<keyword evidence="4" id="KW-1185">Reference proteome</keyword>